<gene>
    <name evidence="1" type="ORF">OCBIM_22037688mg</name>
</gene>
<accession>A0A0L8GAJ8</accession>
<evidence type="ECO:0008006" key="2">
    <source>
        <dbReference type="Google" id="ProtNLM"/>
    </source>
</evidence>
<organism evidence="1">
    <name type="scientific">Octopus bimaculoides</name>
    <name type="common">California two-spotted octopus</name>
    <dbReference type="NCBI Taxonomy" id="37653"/>
    <lineage>
        <taxon>Eukaryota</taxon>
        <taxon>Metazoa</taxon>
        <taxon>Spiralia</taxon>
        <taxon>Lophotrochozoa</taxon>
        <taxon>Mollusca</taxon>
        <taxon>Cephalopoda</taxon>
        <taxon>Coleoidea</taxon>
        <taxon>Octopodiformes</taxon>
        <taxon>Octopoda</taxon>
        <taxon>Incirrata</taxon>
        <taxon>Octopodidae</taxon>
        <taxon>Octopus</taxon>
    </lineage>
</organism>
<sequence>MMCKRKYNRGRDREDKNRFLIFVPDRSSQTVIPLIEKFIKPRTIIYSDCWSASYNGITEIEATPKYTLEERETTF</sequence>
<evidence type="ECO:0000313" key="1">
    <source>
        <dbReference type="EMBL" id="KOF73570.1"/>
    </source>
</evidence>
<dbReference type="AlphaFoldDB" id="A0A0L8GAJ8"/>
<reference evidence="1" key="1">
    <citation type="submission" date="2015-07" db="EMBL/GenBank/DDBJ databases">
        <title>MeaNS - Measles Nucleotide Surveillance Program.</title>
        <authorList>
            <person name="Tran T."/>
            <person name="Druce J."/>
        </authorList>
    </citation>
    <scope>NUCLEOTIDE SEQUENCE</scope>
    <source>
        <strain evidence="1">UCB-OBI-ISO-001</strain>
        <tissue evidence="1">Gonad</tissue>
    </source>
</reference>
<proteinExistence type="predicted"/>
<protein>
    <recommendedName>
        <fullName evidence="2">ISXO2-like transposase domain-containing protein</fullName>
    </recommendedName>
</protein>
<dbReference type="EMBL" id="KQ423101">
    <property type="protein sequence ID" value="KOF73570.1"/>
    <property type="molecule type" value="Genomic_DNA"/>
</dbReference>
<name>A0A0L8GAJ8_OCTBM</name>